<organism evidence="3">
    <name type="scientific">bioreactor metagenome</name>
    <dbReference type="NCBI Taxonomy" id="1076179"/>
    <lineage>
        <taxon>unclassified sequences</taxon>
        <taxon>metagenomes</taxon>
        <taxon>ecological metagenomes</taxon>
    </lineage>
</organism>
<accession>A0A644YZW9</accession>
<dbReference type="Gene3D" id="3.40.50.2000">
    <property type="entry name" value="Glycogen Phosphorylase B"/>
    <property type="match status" value="2"/>
</dbReference>
<reference evidence="3" key="1">
    <citation type="submission" date="2019-08" db="EMBL/GenBank/DDBJ databases">
        <authorList>
            <person name="Kucharzyk K."/>
            <person name="Murdoch R.W."/>
            <person name="Higgins S."/>
            <person name="Loffler F."/>
        </authorList>
    </citation>
    <scope>NUCLEOTIDE SEQUENCE</scope>
</reference>
<evidence type="ECO:0000313" key="3">
    <source>
        <dbReference type="EMBL" id="MPM34022.1"/>
    </source>
</evidence>
<sequence length="399" mass="45791">MNILFLYVSLPHLSESGVFSDLIKEFAKQGHSVRVAVPMNKDSANGVNMEADIEVLRFKTDQLTRNASNIQKGLAYIKFIFQSKKAIKKHFGKEKFDLIITHSLPPEMGIVARSLKRQYKAKFYLMLCEYIWQDSVSLGFFKEGSLVCRYYQWLEKLTIKQADYIGSPSQGNIDFTLRYYPWAKKHNMHILHYSQAPIVIKRPSEDIREKYGLKDKFVAIYGGNMTVAQKIENVVELAAACIEYPDIVFLLLGRGPHIEQVKKNVEMRKINNIVFQDFLPKEDYNQLLASCDVGLVSLNEKLSVPNIPSKTLSYFNLSVPVVASIDHNTDYGKYLETAGGGLWSYTGDTEQFKENLLKLYHSSELRKQMGENGYRFYMENMLPEIAYQTIIGTLEIGHR</sequence>
<dbReference type="Pfam" id="PF00534">
    <property type="entry name" value="Glycos_transf_1"/>
    <property type="match status" value="1"/>
</dbReference>
<feature type="domain" description="Glycosyltransferase subfamily 4-like N-terminal" evidence="2">
    <location>
        <begin position="19"/>
        <end position="171"/>
    </location>
</feature>
<dbReference type="PANTHER" id="PTHR12526">
    <property type="entry name" value="GLYCOSYLTRANSFERASE"/>
    <property type="match status" value="1"/>
</dbReference>
<dbReference type="Pfam" id="PF13579">
    <property type="entry name" value="Glyco_trans_4_4"/>
    <property type="match status" value="1"/>
</dbReference>
<comment type="caution">
    <text evidence="3">The sequence shown here is derived from an EMBL/GenBank/DDBJ whole genome shotgun (WGS) entry which is preliminary data.</text>
</comment>
<dbReference type="AlphaFoldDB" id="A0A644YZW9"/>
<evidence type="ECO:0000259" key="2">
    <source>
        <dbReference type="Pfam" id="PF13579"/>
    </source>
</evidence>
<protein>
    <recommendedName>
        <fullName evidence="4">Glycosyltransferase subfamily 4-like N-terminal domain-containing protein</fullName>
    </recommendedName>
</protein>
<proteinExistence type="predicted"/>
<evidence type="ECO:0000259" key="1">
    <source>
        <dbReference type="Pfam" id="PF00534"/>
    </source>
</evidence>
<dbReference type="PANTHER" id="PTHR12526:SF609">
    <property type="entry name" value="LIPOPOLYSACCHARIDE BIOSYNTHESIS PROTEIN"/>
    <property type="match status" value="1"/>
</dbReference>
<name>A0A644YZW9_9ZZZZ</name>
<dbReference type="SUPFAM" id="SSF53756">
    <property type="entry name" value="UDP-Glycosyltransferase/glycogen phosphorylase"/>
    <property type="match status" value="1"/>
</dbReference>
<dbReference type="InterPro" id="IPR001296">
    <property type="entry name" value="Glyco_trans_1"/>
</dbReference>
<feature type="domain" description="Glycosyl transferase family 1" evidence="1">
    <location>
        <begin position="205"/>
        <end position="375"/>
    </location>
</feature>
<dbReference type="GO" id="GO:0016757">
    <property type="term" value="F:glycosyltransferase activity"/>
    <property type="evidence" value="ECO:0007669"/>
    <property type="project" value="InterPro"/>
</dbReference>
<dbReference type="EMBL" id="VSSQ01006843">
    <property type="protein sequence ID" value="MPM34022.1"/>
    <property type="molecule type" value="Genomic_DNA"/>
</dbReference>
<evidence type="ECO:0008006" key="4">
    <source>
        <dbReference type="Google" id="ProtNLM"/>
    </source>
</evidence>
<gene>
    <name evidence="3" type="ORF">SDC9_80603</name>
</gene>
<dbReference type="CDD" id="cd03794">
    <property type="entry name" value="GT4_WbuB-like"/>
    <property type="match status" value="1"/>
</dbReference>
<dbReference type="InterPro" id="IPR028098">
    <property type="entry name" value="Glyco_trans_4-like_N"/>
</dbReference>